<keyword evidence="2" id="KW-1185">Reference proteome</keyword>
<evidence type="ECO:0000313" key="1">
    <source>
        <dbReference type="EMBL" id="VWL85623.1"/>
    </source>
</evidence>
<accession>A0A6I8M6U5</accession>
<gene>
    <name evidence="1" type="ORF">OMES3154_00908</name>
</gene>
<dbReference type="Proteomes" id="UP000419017">
    <property type="component" value="Unassembled WGS sequence"/>
</dbReference>
<organism evidence="1 2">
    <name type="scientific">Oceanivirga miroungae</name>
    <dbReference type="NCBI Taxonomy" id="1130046"/>
    <lineage>
        <taxon>Bacteria</taxon>
        <taxon>Fusobacteriati</taxon>
        <taxon>Fusobacteriota</taxon>
        <taxon>Fusobacteriia</taxon>
        <taxon>Fusobacteriales</taxon>
        <taxon>Leptotrichiaceae</taxon>
        <taxon>Oceanivirga</taxon>
    </lineage>
</organism>
<evidence type="ECO:0008006" key="3">
    <source>
        <dbReference type="Google" id="ProtNLM"/>
    </source>
</evidence>
<dbReference type="RefSeq" id="WP_156683602.1">
    <property type="nucleotide sequence ID" value="NZ_CABWIB010000001.1"/>
</dbReference>
<sequence length="325" mass="36560">MKKIIITLAMLSVFACGKEEDKSVNRLAYVDGNYYVYYDNEVVEITRGSYITKDKKIEDYFFNFFGAHVKDEKLLISDLSKYFPHSIQDVVISKNRPDTVVEVPTMDLDGKYIIDSIKLANILSGEDGKALLIVDNTSDIVEIKPSNQIDPEVSLEGKTVDVLNANGINGFAKKLGEAFKNNLDMNYNADNYGSRSDMSYVVNHKLNEDEFLKFVNSIGLKYIKIKEDPSLRPDADVVIITGNDKKVKYAVNIYSTTGVSELKDQLSEYTPKIYKAKESSTIVGVTIKYNPEDFVIAHKLLSLVPSARLEKDSSLENKIVITTNR</sequence>
<proteinExistence type="predicted"/>
<evidence type="ECO:0000313" key="2">
    <source>
        <dbReference type="Proteomes" id="UP000419017"/>
    </source>
</evidence>
<reference evidence="1 2" key="1">
    <citation type="submission" date="2019-10" db="EMBL/GenBank/DDBJ databases">
        <authorList>
            <person name="Blom J."/>
        </authorList>
    </citation>
    <scope>NUCLEOTIDE SEQUENCE [LARGE SCALE GENOMIC DNA]</scope>
    <source>
        <strain evidence="1 2">ES3154-GLU</strain>
    </source>
</reference>
<dbReference type="AlphaFoldDB" id="A0A6I8M6U5"/>
<dbReference type="PROSITE" id="PS51257">
    <property type="entry name" value="PROKAR_LIPOPROTEIN"/>
    <property type="match status" value="1"/>
</dbReference>
<dbReference type="EMBL" id="CABWIB010000001">
    <property type="protein sequence ID" value="VWL85623.1"/>
    <property type="molecule type" value="Genomic_DNA"/>
</dbReference>
<name>A0A6I8M6U5_9FUSO</name>
<protein>
    <recommendedName>
        <fullName evidence="3">LytR/CpsA/Psr regulator C-terminal domain-containing protein</fullName>
    </recommendedName>
</protein>